<dbReference type="Pfam" id="PF13302">
    <property type="entry name" value="Acetyltransf_3"/>
    <property type="match status" value="1"/>
</dbReference>
<dbReference type="PANTHER" id="PTHR43792">
    <property type="entry name" value="GNAT FAMILY, PUTATIVE (AFU_ORTHOLOGUE AFUA_3G00765)-RELATED-RELATED"/>
    <property type="match status" value="1"/>
</dbReference>
<reference evidence="2" key="1">
    <citation type="submission" date="2020-12" db="EMBL/GenBank/DDBJ databases">
        <title>M. sibirica DSM 26468T genome.</title>
        <authorList>
            <person name="Thieme N."/>
            <person name="Rettenmaier R."/>
            <person name="Zverlov V."/>
            <person name="Liebl W."/>
        </authorList>
    </citation>
    <scope>NUCLEOTIDE SEQUENCE</scope>
    <source>
        <strain evidence="2">DSM 26468</strain>
    </source>
</reference>
<feature type="domain" description="N-acetyltransferase" evidence="1">
    <location>
        <begin position="9"/>
        <end position="174"/>
    </location>
</feature>
<dbReference type="PANTHER" id="PTHR43792:SF1">
    <property type="entry name" value="N-ACETYLTRANSFERASE DOMAIN-CONTAINING PROTEIN"/>
    <property type="match status" value="1"/>
</dbReference>
<dbReference type="SUPFAM" id="SSF55729">
    <property type="entry name" value="Acyl-CoA N-acyltransferases (Nat)"/>
    <property type="match status" value="1"/>
</dbReference>
<proteinExistence type="predicted"/>
<dbReference type="Gene3D" id="3.40.630.30">
    <property type="match status" value="1"/>
</dbReference>
<dbReference type="InterPro" id="IPR016181">
    <property type="entry name" value="Acyl_CoA_acyltransferase"/>
</dbReference>
<evidence type="ECO:0000313" key="3">
    <source>
        <dbReference type="Proteomes" id="UP000623269"/>
    </source>
</evidence>
<comment type="caution">
    <text evidence="2">The sequence shown here is derived from an EMBL/GenBank/DDBJ whole genome shotgun (WGS) entry which is preliminary data.</text>
</comment>
<organism evidence="2 3">
    <name type="scientific">Mobilitalea sibirica</name>
    <dbReference type="NCBI Taxonomy" id="1462919"/>
    <lineage>
        <taxon>Bacteria</taxon>
        <taxon>Bacillati</taxon>
        <taxon>Bacillota</taxon>
        <taxon>Clostridia</taxon>
        <taxon>Lachnospirales</taxon>
        <taxon>Lachnospiraceae</taxon>
        <taxon>Mobilitalea</taxon>
    </lineage>
</organism>
<dbReference type="RefSeq" id="WP_197659898.1">
    <property type="nucleotide sequence ID" value="NZ_JAEAGR010000002.1"/>
</dbReference>
<dbReference type="GO" id="GO:0016747">
    <property type="term" value="F:acyltransferase activity, transferring groups other than amino-acyl groups"/>
    <property type="evidence" value="ECO:0007669"/>
    <property type="project" value="InterPro"/>
</dbReference>
<evidence type="ECO:0000259" key="1">
    <source>
        <dbReference type="PROSITE" id="PS51186"/>
    </source>
</evidence>
<keyword evidence="3" id="KW-1185">Reference proteome</keyword>
<gene>
    <name evidence="2" type="ORF">I5677_02000</name>
</gene>
<dbReference type="InterPro" id="IPR051531">
    <property type="entry name" value="N-acetyltransferase"/>
</dbReference>
<protein>
    <submittedName>
        <fullName evidence="2">GNAT family N-acetyltransferase</fullName>
    </submittedName>
</protein>
<dbReference type="PROSITE" id="PS51186">
    <property type="entry name" value="GNAT"/>
    <property type="match status" value="1"/>
</dbReference>
<dbReference type="AlphaFoldDB" id="A0A8J7HBV3"/>
<dbReference type="InterPro" id="IPR000182">
    <property type="entry name" value="GNAT_dom"/>
</dbReference>
<dbReference type="Proteomes" id="UP000623269">
    <property type="component" value="Unassembled WGS sequence"/>
</dbReference>
<evidence type="ECO:0000313" key="2">
    <source>
        <dbReference type="EMBL" id="MBH1939664.1"/>
    </source>
</evidence>
<sequence>MIKINTDRLVIRDHVEDDLDAMHSLLSDEKAMFYLPDIRTRNLEETKRNLQTAMEEANSDNRTKYFFAILDKDSQEYIGEIGFTKAIDCDYGNVMNLGYFIKENYWGKGIVTQACKAIINYAFHNLHTIKIETGCITDNIGSEKVMKKLGMIKEAEFKNMFYYIKNYTIALNIEC</sequence>
<dbReference type="EMBL" id="JAEAGR010000002">
    <property type="protein sequence ID" value="MBH1939664.1"/>
    <property type="molecule type" value="Genomic_DNA"/>
</dbReference>
<accession>A0A8J7HBV3</accession>
<name>A0A8J7HBV3_9FIRM</name>